<dbReference type="PANTHER" id="PTHR11848:SF263">
    <property type="entry name" value="PROTEIN DECAPENTAPLEGIC"/>
    <property type="match status" value="1"/>
</dbReference>
<keyword evidence="6" id="KW-0339">Growth factor</keyword>
<evidence type="ECO:0000256" key="2">
    <source>
        <dbReference type="ARBA" id="ARBA00006656"/>
    </source>
</evidence>
<evidence type="ECO:0000259" key="9">
    <source>
        <dbReference type="PROSITE" id="PS51362"/>
    </source>
</evidence>
<feature type="chain" id="PRO_5028204557" evidence="8">
    <location>
        <begin position="33"/>
        <end position="459"/>
    </location>
</feature>
<comment type="subcellular location">
    <subcellularLocation>
        <location evidence="1">Secreted</location>
    </subcellularLocation>
</comment>
<dbReference type="Proteomes" id="UP000515158">
    <property type="component" value="Unplaced"/>
</dbReference>
<dbReference type="Pfam" id="PF00019">
    <property type="entry name" value="TGF_beta"/>
    <property type="match status" value="1"/>
</dbReference>
<dbReference type="InterPro" id="IPR015615">
    <property type="entry name" value="TGF-beta-rel"/>
</dbReference>
<dbReference type="RefSeq" id="XP_034251843.1">
    <property type="nucleotide sequence ID" value="XM_034395952.1"/>
</dbReference>
<dbReference type="OrthoDB" id="5949851at2759"/>
<evidence type="ECO:0000256" key="6">
    <source>
        <dbReference type="RuleBase" id="RU000354"/>
    </source>
</evidence>
<evidence type="ECO:0000256" key="4">
    <source>
        <dbReference type="ARBA" id="ARBA00022729"/>
    </source>
</evidence>
<dbReference type="InterPro" id="IPR001839">
    <property type="entry name" value="TGF-b_C"/>
</dbReference>
<sequence length="459" mass="48874">MARTADSAACRAPAHVLKCVALLLLCASVCSGFAVHKRHPHRGHPHHGHHRQPPVVDAAKADAPKVAASHDALLEAMRAADLSDTAWGSGDHDVGEGVPLFMKMLLKETETGDIFKEQNQPVAPPVPGSSSSNTTLASCLQPSRVSVGRAGEMVVEFPHDGGNGNGLSGWWLVLALQQGLESVADLHLAVYLSGSEERPLDVELLAQHPLPNASFVAVDVTKAVNVTAAHSWTRFMIAVKSTGSSGSSADSPATAATVLEVAGWERGPLLVGALDWGHGASADADNALRVWKDVPHDVLHPPRPRSRRRSHRRTTSATTEGPAYTSAENPLKNAAKAGLEAPQAGEQADAEEYCHLEAWTVSVADLGWDFISQPRMLDINFCVGRCPTLLLDKHFNASTNALARTGIKNTRGTEAAGNIPDAQCVPIRYRPIALLIKQRSGQVDLFTSNDLSADRCGCR</sequence>
<dbReference type="GO" id="GO:0005615">
    <property type="term" value="C:extracellular space"/>
    <property type="evidence" value="ECO:0007669"/>
    <property type="project" value="TreeGrafter"/>
</dbReference>
<dbReference type="GeneID" id="117651686"/>
<dbReference type="PROSITE" id="PS51362">
    <property type="entry name" value="TGF_BETA_2"/>
    <property type="match status" value="1"/>
</dbReference>
<organism evidence="11">
    <name type="scientific">Thrips palmi</name>
    <name type="common">Melon thrips</name>
    <dbReference type="NCBI Taxonomy" id="161013"/>
    <lineage>
        <taxon>Eukaryota</taxon>
        <taxon>Metazoa</taxon>
        <taxon>Ecdysozoa</taxon>
        <taxon>Arthropoda</taxon>
        <taxon>Hexapoda</taxon>
        <taxon>Insecta</taxon>
        <taxon>Pterygota</taxon>
        <taxon>Neoptera</taxon>
        <taxon>Paraneoptera</taxon>
        <taxon>Thysanoptera</taxon>
        <taxon>Terebrantia</taxon>
        <taxon>Thripoidea</taxon>
        <taxon>Thripidae</taxon>
        <taxon>Thrips</taxon>
    </lineage>
</organism>
<dbReference type="AlphaFoldDB" id="A0A6P9A216"/>
<dbReference type="InParanoid" id="A0A6P9A216"/>
<dbReference type="Gene3D" id="2.10.90.10">
    <property type="entry name" value="Cystine-knot cytokines"/>
    <property type="match status" value="1"/>
</dbReference>
<feature type="region of interest" description="Disordered" evidence="7">
    <location>
        <begin position="296"/>
        <end position="329"/>
    </location>
</feature>
<evidence type="ECO:0000313" key="11">
    <source>
        <dbReference type="RefSeq" id="XP_034251843.1"/>
    </source>
</evidence>
<accession>A0A6P9A216</accession>
<evidence type="ECO:0000256" key="1">
    <source>
        <dbReference type="ARBA" id="ARBA00004613"/>
    </source>
</evidence>
<keyword evidence="4 8" id="KW-0732">Signal</keyword>
<dbReference type="SUPFAM" id="SSF57501">
    <property type="entry name" value="Cystine-knot cytokines"/>
    <property type="match status" value="1"/>
</dbReference>
<proteinExistence type="inferred from homology"/>
<dbReference type="GO" id="GO:0005125">
    <property type="term" value="F:cytokine activity"/>
    <property type="evidence" value="ECO:0007669"/>
    <property type="project" value="TreeGrafter"/>
</dbReference>
<evidence type="ECO:0000256" key="3">
    <source>
        <dbReference type="ARBA" id="ARBA00022525"/>
    </source>
</evidence>
<protein>
    <submittedName>
        <fullName evidence="11">Uncharacterized protein LOC117651686</fullName>
    </submittedName>
</protein>
<feature type="signal peptide" evidence="8">
    <location>
        <begin position="1"/>
        <end position="32"/>
    </location>
</feature>
<evidence type="ECO:0000256" key="5">
    <source>
        <dbReference type="ARBA" id="ARBA00023180"/>
    </source>
</evidence>
<comment type="similarity">
    <text evidence="2 6">Belongs to the TGF-beta family.</text>
</comment>
<feature type="domain" description="TGF-beta family profile" evidence="9">
    <location>
        <begin position="330"/>
        <end position="459"/>
    </location>
</feature>
<dbReference type="PANTHER" id="PTHR11848">
    <property type="entry name" value="TGF-BETA FAMILY"/>
    <property type="match status" value="1"/>
</dbReference>
<evidence type="ECO:0000256" key="7">
    <source>
        <dbReference type="SAM" id="MobiDB-lite"/>
    </source>
</evidence>
<keyword evidence="5" id="KW-0325">Glycoprotein</keyword>
<dbReference type="CDD" id="cd13756">
    <property type="entry name" value="TGF_beta_BMPs_GDFs"/>
    <property type="match status" value="1"/>
</dbReference>
<dbReference type="KEGG" id="tpal:117651686"/>
<name>A0A6P9A216_THRPL</name>
<gene>
    <name evidence="11" type="primary">LOC117651686</name>
</gene>
<dbReference type="InterPro" id="IPR029034">
    <property type="entry name" value="Cystine-knot_cytokine"/>
</dbReference>
<dbReference type="GO" id="GO:0008083">
    <property type="term" value="F:growth factor activity"/>
    <property type="evidence" value="ECO:0007669"/>
    <property type="project" value="UniProtKB-KW"/>
</dbReference>
<keyword evidence="3" id="KW-0964">Secreted</keyword>
<keyword evidence="10" id="KW-1185">Reference proteome</keyword>
<reference evidence="11" key="1">
    <citation type="submission" date="2025-08" db="UniProtKB">
        <authorList>
            <consortium name="RefSeq"/>
        </authorList>
    </citation>
    <scope>IDENTIFICATION</scope>
    <source>
        <tissue evidence="11">Total insect</tissue>
    </source>
</reference>
<evidence type="ECO:0000313" key="10">
    <source>
        <dbReference type="Proteomes" id="UP000515158"/>
    </source>
</evidence>
<feature type="compositionally biased region" description="Basic residues" evidence="7">
    <location>
        <begin position="302"/>
        <end position="314"/>
    </location>
</feature>
<dbReference type="SMART" id="SM00204">
    <property type="entry name" value="TGFB"/>
    <property type="match status" value="1"/>
</dbReference>
<evidence type="ECO:0000256" key="8">
    <source>
        <dbReference type="SAM" id="SignalP"/>
    </source>
</evidence>